<reference evidence="4" key="1">
    <citation type="journal article" date="2019" name="Int. J. Syst. Evol. Microbiol.">
        <title>The Global Catalogue of Microorganisms (GCM) 10K type strain sequencing project: providing services to taxonomists for standard genome sequencing and annotation.</title>
        <authorList>
            <consortium name="The Broad Institute Genomics Platform"/>
            <consortium name="The Broad Institute Genome Sequencing Center for Infectious Disease"/>
            <person name="Wu L."/>
            <person name="Ma J."/>
        </authorList>
    </citation>
    <scope>NUCLEOTIDE SEQUENCE [LARGE SCALE GENOMIC DNA]</scope>
    <source>
        <strain evidence="4">CGMCC 4.1434</strain>
    </source>
</reference>
<name>A0ABW0TH80_9BACL</name>
<dbReference type="Proteomes" id="UP001596109">
    <property type="component" value="Unassembled WGS sequence"/>
</dbReference>
<dbReference type="Pfam" id="PF07811">
    <property type="entry name" value="TadE"/>
    <property type="match status" value="1"/>
</dbReference>
<protein>
    <submittedName>
        <fullName evidence="3">TadE/TadG family type IV pilus assembly protein</fullName>
    </submittedName>
</protein>
<dbReference type="RefSeq" id="WP_381432444.1">
    <property type="nucleotide sequence ID" value="NZ_JBHSNO010000005.1"/>
</dbReference>
<keyword evidence="1" id="KW-0472">Membrane</keyword>
<evidence type="ECO:0000313" key="3">
    <source>
        <dbReference type="EMBL" id="MFC5588826.1"/>
    </source>
</evidence>
<dbReference type="InterPro" id="IPR012495">
    <property type="entry name" value="TadE-like_dom"/>
</dbReference>
<keyword evidence="1" id="KW-0812">Transmembrane</keyword>
<evidence type="ECO:0000313" key="4">
    <source>
        <dbReference type="Proteomes" id="UP001596109"/>
    </source>
</evidence>
<evidence type="ECO:0000259" key="2">
    <source>
        <dbReference type="Pfam" id="PF07811"/>
    </source>
</evidence>
<comment type="caution">
    <text evidence="3">The sequence shown here is derived from an EMBL/GenBank/DDBJ whole genome shotgun (WGS) entry which is preliminary data.</text>
</comment>
<gene>
    <name evidence="3" type="ORF">ACFPRA_08005</name>
</gene>
<sequence length="132" mass="14493">MLKEWSSYVKNERGSQALQFVGMFPLIILSMLIIWQVGLISYSVVVAEAAARDGARAASAHDDNWEEIARNSAYGLEVEVSGGPGTDVATVKVKAKAPIISLPLINSMKFEFTADAVMPMEKKKDETDERFP</sequence>
<keyword evidence="1" id="KW-1133">Transmembrane helix</keyword>
<keyword evidence="4" id="KW-1185">Reference proteome</keyword>
<accession>A0ABW0TH80</accession>
<dbReference type="EMBL" id="JBHSNO010000005">
    <property type="protein sequence ID" value="MFC5588826.1"/>
    <property type="molecule type" value="Genomic_DNA"/>
</dbReference>
<evidence type="ECO:0000256" key="1">
    <source>
        <dbReference type="SAM" id="Phobius"/>
    </source>
</evidence>
<feature type="transmembrane region" description="Helical" evidence="1">
    <location>
        <begin position="20"/>
        <end position="46"/>
    </location>
</feature>
<organism evidence="3 4">
    <name type="scientific">Sporosarcina soli</name>
    <dbReference type="NCBI Taxonomy" id="334736"/>
    <lineage>
        <taxon>Bacteria</taxon>
        <taxon>Bacillati</taxon>
        <taxon>Bacillota</taxon>
        <taxon>Bacilli</taxon>
        <taxon>Bacillales</taxon>
        <taxon>Caryophanaceae</taxon>
        <taxon>Sporosarcina</taxon>
    </lineage>
</organism>
<feature type="domain" description="TadE-like" evidence="2">
    <location>
        <begin position="14"/>
        <end position="56"/>
    </location>
</feature>
<proteinExistence type="predicted"/>